<dbReference type="GO" id="GO:0003676">
    <property type="term" value="F:nucleic acid binding"/>
    <property type="evidence" value="ECO:0007669"/>
    <property type="project" value="InterPro"/>
</dbReference>
<name>A0AAE0CRD4_9ROSI</name>
<dbReference type="GO" id="GO:0004523">
    <property type="term" value="F:RNA-DNA hybrid ribonuclease activity"/>
    <property type="evidence" value="ECO:0007669"/>
    <property type="project" value="InterPro"/>
</dbReference>
<gene>
    <name evidence="2" type="ORF">Ddye_007160</name>
</gene>
<accession>A0AAE0CRD4</accession>
<reference evidence="2" key="1">
    <citation type="journal article" date="2023" name="Plant J.">
        <title>Genome sequences and population genomics provide insights into the demographic history, inbreeding, and mutation load of two 'living fossil' tree species of Dipteronia.</title>
        <authorList>
            <person name="Feng Y."/>
            <person name="Comes H.P."/>
            <person name="Chen J."/>
            <person name="Zhu S."/>
            <person name="Lu R."/>
            <person name="Zhang X."/>
            <person name="Li P."/>
            <person name="Qiu J."/>
            <person name="Olsen K.M."/>
            <person name="Qiu Y."/>
        </authorList>
    </citation>
    <scope>NUCLEOTIDE SEQUENCE</scope>
    <source>
        <strain evidence="2">KIB01</strain>
    </source>
</reference>
<keyword evidence="3" id="KW-1185">Reference proteome</keyword>
<organism evidence="2 3">
    <name type="scientific">Dipteronia dyeriana</name>
    <dbReference type="NCBI Taxonomy" id="168575"/>
    <lineage>
        <taxon>Eukaryota</taxon>
        <taxon>Viridiplantae</taxon>
        <taxon>Streptophyta</taxon>
        <taxon>Embryophyta</taxon>
        <taxon>Tracheophyta</taxon>
        <taxon>Spermatophyta</taxon>
        <taxon>Magnoliopsida</taxon>
        <taxon>eudicotyledons</taxon>
        <taxon>Gunneridae</taxon>
        <taxon>Pentapetalae</taxon>
        <taxon>rosids</taxon>
        <taxon>malvids</taxon>
        <taxon>Sapindales</taxon>
        <taxon>Sapindaceae</taxon>
        <taxon>Hippocastanoideae</taxon>
        <taxon>Acereae</taxon>
        <taxon>Dipteronia</taxon>
    </lineage>
</organism>
<proteinExistence type="predicted"/>
<sequence length="102" mass="10806">MLFIAGFVQEIELLKEFRGSVVIRDDRGLIIAAAALSFSGNLPVDIAEAKAVLEGFLMAEDLGIFSLCIECDALGVVGLCNEVGSIFLLDLLCQIAAIVFGV</sequence>
<feature type="domain" description="RNase H type-1" evidence="1">
    <location>
        <begin position="21"/>
        <end position="82"/>
    </location>
</feature>
<evidence type="ECO:0000259" key="1">
    <source>
        <dbReference type="Pfam" id="PF13456"/>
    </source>
</evidence>
<dbReference type="AlphaFoldDB" id="A0AAE0CRD4"/>
<dbReference type="InterPro" id="IPR002156">
    <property type="entry name" value="RNaseH_domain"/>
</dbReference>
<comment type="caution">
    <text evidence="2">The sequence shown here is derived from an EMBL/GenBank/DDBJ whole genome shotgun (WGS) entry which is preliminary data.</text>
</comment>
<evidence type="ECO:0000313" key="2">
    <source>
        <dbReference type="EMBL" id="KAK2660627.1"/>
    </source>
</evidence>
<dbReference type="EMBL" id="JANJYI010000002">
    <property type="protein sequence ID" value="KAK2660627.1"/>
    <property type="molecule type" value="Genomic_DNA"/>
</dbReference>
<protein>
    <recommendedName>
        <fullName evidence="1">RNase H type-1 domain-containing protein</fullName>
    </recommendedName>
</protein>
<dbReference type="Pfam" id="PF13456">
    <property type="entry name" value="RVT_3"/>
    <property type="match status" value="1"/>
</dbReference>
<dbReference type="Proteomes" id="UP001280121">
    <property type="component" value="Unassembled WGS sequence"/>
</dbReference>
<evidence type="ECO:0000313" key="3">
    <source>
        <dbReference type="Proteomes" id="UP001280121"/>
    </source>
</evidence>